<evidence type="ECO:0000313" key="8">
    <source>
        <dbReference type="Proteomes" id="UP000188298"/>
    </source>
</evidence>
<reference evidence="7 8" key="1">
    <citation type="submission" date="2017-02" db="EMBL/GenBank/DDBJ databases">
        <title>Whole genome sequencing of Helicobacter bilis strain AAQJH.</title>
        <authorList>
            <person name="Conlan S."/>
            <person name="Thomas P.J."/>
            <person name="Mullikin J."/>
            <person name="Palmore T.N."/>
            <person name="Frank K.M."/>
            <person name="Segre J.A."/>
        </authorList>
    </citation>
    <scope>NUCLEOTIDE SEQUENCE [LARGE SCALE GENOMIC DNA]</scope>
    <source>
        <strain evidence="7 8">AAQJH</strain>
    </source>
</reference>
<keyword evidence="2 3" id="KW-0413">Isomerase</keyword>
<feature type="binding site" evidence="3 5">
    <location>
        <position position="10"/>
    </location>
    <ligand>
        <name>substrate</name>
    </ligand>
</feature>
<dbReference type="SUPFAM" id="SSF52255">
    <property type="entry name" value="N5-CAIR mutase (phosphoribosylaminoimidazole carboxylase, PurE)"/>
    <property type="match status" value="1"/>
</dbReference>
<evidence type="ECO:0000256" key="1">
    <source>
        <dbReference type="ARBA" id="ARBA00022755"/>
    </source>
</evidence>
<comment type="pathway">
    <text evidence="3 4">Purine metabolism; IMP biosynthesis via de novo pathway; 5-amino-1-(5-phospho-D-ribosyl)imidazole-4-carboxylate from 5-amino-1-(5-phospho-D-ribosyl)imidazole (N5-CAIR route): step 2/2.</text>
</comment>
<dbReference type="KEGG" id="hbl:XJ32_01500"/>
<dbReference type="PIRSF" id="PIRSF001338">
    <property type="entry name" value="AIR_carboxylase"/>
    <property type="match status" value="1"/>
</dbReference>
<comment type="similarity">
    <text evidence="3">Belongs to the AIR carboxylase family. Class I subfamily.</text>
</comment>
<dbReference type="Pfam" id="PF00731">
    <property type="entry name" value="AIRC"/>
    <property type="match status" value="1"/>
</dbReference>
<dbReference type="InterPro" id="IPR033747">
    <property type="entry name" value="PurE_ClassI"/>
</dbReference>
<organism evidence="7 8">
    <name type="scientific">Helicobacter bilis</name>
    <dbReference type="NCBI Taxonomy" id="37372"/>
    <lineage>
        <taxon>Bacteria</taxon>
        <taxon>Pseudomonadati</taxon>
        <taxon>Campylobacterota</taxon>
        <taxon>Epsilonproteobacteria</taxon>
        <taxon>Campylobacterales</taxon>
        <taxon>Helicobacteraceae</taxon>
        <taxon>Helicobacter</taxon>
    </lineage>
</organism>
<dbReference type="HAMAP" id="MF_01929">
    <property type="entry name" value="PurE_classI"/>
    <property type="match status" value="1"/>
</dbReference>
<evidence type="ECO:0000256" key="4">
    <source>
        <dbReference type="PIRNR" id="PIRNR001338"/>
    </source>
</evidence>
<accession>A0A1Q2LGD8</accession>
<feature type="domain" description="PurE" evidence="6">
    <location>
        <begin position="2"/>
        <end position="155"/>
    </location>
</feature>
<dbReference type="UniPathway" id="UPA00074">
    <property type="reaction ID" value="UER00943"/>
</dbReference>
<evidence type="ECO:0000259" key="6">
    <source>
        <dbReference type="SMART" id="SM01001"/>
    </source>
</evidence>
<dbReference type="Gene3D" id="3.40.50.1970">
    <property type="match status" value="1"/>
</dbReference>
<dbReference type="Proteomes" id="UP000188298">
    <property type="component" value="Chromosome"/>
</dbReference>
<dbReference type="RefSeq" id="WP_077388124.1">
    <property type="nucleotide sequence ID" value="NZ_CALESD010000121.1"/>
</dbReference>
<feature type="binding site" evidence="3 5">
    <location>
        <position position="40"/>
    </location>
    <ligand>
        <name>substrate</name>
    </ligand>
</feature>
<dbReference type="NCBIfam" id="TIGR01162">
    <property type="entry name" value="purE"/>
    <property type="match status" value="1"/>
</dbReference>
<proteinExistence type="inferred from homology"/>
<evidence type="ECO:0000256" key="3">
    <source>
        <dbReference type="HAMAP-Rule" id="MF_01929"/>
    </source>
</evidence>
<dbReference type="PANTHER" id="PTHR23046">
    <property type="entry name" value="PHOSPHORIBOSYLAMINOIMIDAZOLE CARBOXYLASE CATALYTIC SUBUNIT"/>
    <property type="match status" value="1"/>
</dbReference>
<dbReference type="AlphaFoldDB" id="A0A1Q2LGD8"/>
<comment type="function">
    <text evidence="3 4">Catalyzes the conversion of N5-carboxyaminoimidazole ribonucleotide (N5-CAIR) to 4-carboxy-5-aminoimidazole ribonucleotide (CAIR).</text>
</comment>
<sequence>MPFVVIIMGSKSDWKVMQECIAILKKFEIPFEVHISSAHRTPERTREIVLTSEKRGAAVFIGAAGMAAHLAGAIAAHTLKPVIAVPLAGGVLDGLDALLSSVQMPQAVPVATMSVGKAGAINAAFFASQILSLLPQYPNLAQLLVKERKDRASQLEKDTQSIQSEI</sequence>
<gene>
    <name evidence="3" type="primary">purE</name>
    <name evidence="7" type="ORF">XJ32_01500</name>
</gene>
<name>A0A1Q2LGD8_9HELI</name>
<dbReference type="SMART" id="SM01001">
    <property type="entry name" value="AIRC"/>
    <property type="match status" value="1"/>
</dbReference>
<dbReference type="GO" id="GO:0034023">
    <property type="term" value="F:5-(carboxyamino)imidazole ribonucleotide mutase activity"/>
    <property type="evidence" value="ECO:0007669"/>
    <property type="project" value="UniProtKB-UniRule"/>
</dbReference>
<dbReference type="InterPro" id="IPR000031">
    <property type="entry name" value="PurE_dom"/>
</dbReference>
<dbReference type="GO" id="GO:0006189">
    <property type="term" value="P:'de novo' IMP biosynthetic process"/>
    <property type="evidence" value="ECO:0007669"/>
    <property type="project" value="UniProtKB-UniRule"/>
</dbReference>
<keyword evidence="1 3" id="KW-0658">Purine biosynthesis</keyword>
<evidence type="ECO:0000313" key="7">
    <source>
        <dbReference type="EMBL" id="AQQ58992.1"/>
    </source>
</evidence>
<evidence type="ECO:0000256" key="2">
    <source>
        <dbReference type="ARBA" id="ARBA00023235"/>
    </source>
</evidence>
<evidence type="ECO:0000256" key="5">
    <source>
        <dbReference type="PIRSR" id="PIRSR001338-1"/>
    </source>
</evidence>
<comment type="catalytic activity">
    <reaction evidence="3 4">
        <text>5-carboxyamino-1-(5-phospho-D-ribosyl)imidazole + H(+) = 5-amino-1-(5-phospho-D-ribosyl)imidazole-4-carboxylate</text>
        <dbReference type="Rhea" id="RHEA:13193"/>
        <dbReference type="ChEBI" id="CHEBI:15378"/>
        <dbReference type="ChEBI" id="CHEBI:58730"/>
        <dbReference type="ChEBI" id="CHEBI:77657"/>
        <dbReference type="EC" id="5.4.99.18"/>
    </reaction>
</comment>
<feature type="binding site" evidence="3 5">
    <location>
        <position position="13"/>
    </location>
    <ligand>
        <name>substrate</name>
    </ligand>
</feature>
<dbReference type="PANTHER" id="PTHR23046:SF2">
    <property type="entry name" value="PHOSPHORIBOSYLAMINOIMIDAZOLE CARBOXYLASE"/>
    <property type="match status" value="1"/>
</dbReference>
<dbReference type="InterPro" id="IPR024694">
    <property type="entry name" value="PurE_prokaryotes"/>
</dbReference>
<dbReference type="EC" id="5.4.99.18" evidence="3 4"/>
<protein>
    <recommendedName>
        <fullName evidence="3 4">N5-carboxyaminoimidazole ribonucleotide mutase</fullName>
        <shortName evidence="3 4">N5-CAIR mutase</shortName>
        <ecNumber evidence="3 4">5.4.99.18</ecNumber>
    </recommendedName>
    <alternativeName>
        <fullName evidence="3">5-(carboxyamino)imidazole ribonucleotide mutase</fullName>
    </alternativeName>
</protein>
<dbReference type="EMBL" id="CP019645">
    <property type="protein sequence ID" value="AQQ58992.1"/>
    <property type="molecule type" value="Genomic_DNA"/>
</dbReference>